<dbReference type="InterPro" id="IPR050266">
    <property type="entry name" value="AB_hydrolase_sf"/>
</dbReference>
<dbReference type="PANTHER" id="PTHR43798">
    <property type="entry name" value="MONOACYLGLYCEROL LIPASE"/>
    <property type="match status" value="1"/>
</dbReference>
<dbReference type="InterPro" id="IPR029058">
    <property type="entry name" value="AB_hydrolase_fold"/>
</dbReference>
<feature type="domain" description="AB hydrolase-1" evidence="1">
    <location>
        <begin position="29"/>
        <end position="132"/>
    </location>
</feature>
<dbReference type="GO" id="GO:0016787">
    <property type="term" value="F:hydrolase activity"/>
    <property type="evidence" value="ECO:0007669"/>
    <property type="project" value="UniProtKB-KW"/>
</dbReference>
<name>A0ABV7L4D5_9PROT</name>
<dbReference type="RefSeq" id="WP_379903176.1">
    <property type="nucleotide sequence ID" value="NZ_JBHRTR010000031.1"/>
</dbReference>
<comment type="caution">
    <text evidence="2">The sequence shown here is derived from an EMBL/GenBank/DDBJ whole genome shotgun (WGS) entry which is preliminary data.</text>
</comment>
<proteinExistence type="predicted"/>
<gene>
    <name evidence="2" type="ORF">ACFOGJ_18270</name>
</gene>
<dbReference type="PANTHER" id="PTHR43798:SF33">
    <property type="entry name" value="HYDROLASE, PUTATIVE (AFU_ORTHOLOGUE AFUA_2G14860)-RELATED"/>
    <property type="match status" value="1"/>
</dbReference>
<dbReference type="Proteomes" id="UP001595528">
    <property type="component" value="Unassembled WGS sequence"/>
</dbReference>
<keyword evidence="2" id="KW-0378">Hydrolase</keyword>
<organism evidence="2 3">
    <name type="scientific">Marinibaculum pumilum</name>
    <dbReference type="NCBI Taxonomy" id="1766165"/>
    <lineage>
        <taxon>Bacteria</taxon>
        <taxon>Pseudomonadati</taxon>
        <taxon>Pseudomonadota</taxon>
        <taxon>Alphaproteobacteria</taxon>
        <taxon>Rhodospirillales</taxon>
        <taxon>Rhodospirillaceae</taxon>
        <taxon>Marinibaculum</taxon>
    </lineage>
</organism>
<reference evidence="3" key="1">
    <citation type="journal article" date="2019" name="Int. J. Syst. Evol. Microbiol.">
        <title>The Global Catalogue of Microorganisms (GCM) 10K type strain sequencing project: providing services to taxonomists for standard genome sequencing and annotation.</title>
        <authorList>
            <consortium name="The Broad Institute Genomics Platform"/>
            <consortium name="The Broad Institute Genome Sequencing Center for Infectious Disease"/>
            <person name="Wu L."/>
            <person name="Ma J."/>
        </authorList>
    </citation>
    <scope>NUCLEOTIDE SEQUENCE [LARGE SCALE GENOMIC DNA]</scope>
    <source>
        <strain evidence="3">KCTC 42964</strain>
    </source>
</reference>
<sequence length="268" mass="28517">MPFATSSDGIRIAWRSDSAVPPGRAPAATILLQHGLGLEMHAWDGWMAPLLAAGFRVLRADLRGHGHSDRPAEGSLWSTRQLCDDLDTVLDDAGVGRCHIVGESWGGTAALAFAAARPARTACLAVMSTTYDGTAIPTIRGFAPLVRDRGIEAWSRMMLEARFTAEIDPAVLDWVDRVQGACTPHVIADMSDYVAAESIEPVLAAVRAPVLILAPQGSPFVQADTAASLASRLADAELHRYPGHRHGLVLTGAEIGATELVAFLQRRG</sequence>
<protein>
    <submittedName>
        <fullName evidence="2">Alpha/beta fold hydrolase</fullName>
    </submittedName>
</protein>
<dbReference type="EMBL" id="JBHRTR010000031">
    <property type="protein sequence ID" value="MFC3229198.1"/>
    <property type="molecule type" value="Genomic_DNA"/>
</dbReference>
<dbReference type="InterPro" id="IPR000073">
    <property type="entry name" value="AB_hydrolase_1"/>
</dbReference>
<dbReference type="Pfam" id="PF00561">
    <property type="entry name" value="Abhydrolase_1"/>
    <property type="match status" value="1"/>
</dbReference>
<dbReference type="PRINTS" id="PR00111">
    <property type="entry name" value="ABHYDROLASE"/>
</dbReference>
<evidence type="ECO:0000313" key="3">
    <source>
        <dbReference type="Proteomes" id="UP001595528"/>
    </source>
</evidence>
<dbReference type="Gene3D" id="3.40.50.1820">
    <property type="entry name" value="alpha/beta hydrolase"/>
    <property type="match status" value="1"/>
</dbReference>
<evidence type="ECO:0000313" key="2">
    <source>
        <dbReference type="EMBL" id="MFC3229198.1"/>
    </source>
</evidence>
<dbReference type="SUPFAM" id="SSF53474">
    <property type="entry name" value="alpha/beta-Hydrolases"/>
    <property type="match status" value="1"/>
</dbReference>
<accession>A0ABV7L4D5</accession>
<keyword evidence="3" id="KW-1185">Reference proteome</keyword>
<evidence type="ECO:0000259" key="1">
    <source>
        <dbReference type="Pfam" id="PF00561"/>
    </source>
</evidence>